<proteinExistence type="inferred from homology"/>
<dbReference type="GO" id="GO:0003735">
    <property type="term" value="F:structural constituent of ribosome"/>
    <property type="evidence" value="ECO:0007669"/>
    <property type="project" value="InterPro"/>
</dbReference>
<sequence length="120" mass="13578">MGGVRTKTVKKAAKLLIEKHFSRFSIDFDSNKKVCDSVAAIPSKRLRNKIAGFVTHLVRRMEKGPIRGISTKLQEEQREIRDNYVPKVSALDAYKDLNAESLLLLKHLGFPSPKWATEAK</sequence>
<dbReference type="PANTHER" id="PTHR10732:SF0">
    <property type="entry name" value="40S RIBOSOMAL PROTEIN S17"/>
    <property type="match status" value="1"/>
</dbReference>
<dbReference type="Gene3D" id="1.10.60.20">
    <property type="entry name" value="Ribosomal protein S17e-like"/>
    <property type="match status" value="1"/>
</dbReference>
<dbReference type="Pfam" id="PF00833">
    <property type="entry name" value="Ribosomal_S17e"/>
    <property type="match status" value="1"/>
</dbReference>
<dbReference type="OrthoDB" id="1727351at2759"/>
<dbReference type="SUPFAM" id="SSF116820">
    <property type="entry name" value="Rps17e-like"/>
    <property type="match status" value="1"/>
</dbReference>
<dbReference type="NCBIfam" id="NF002242">
    <property type="entry name" value="PRK01151.1"/>
    <property type="match status" value="1"/>
</dbReference>
<dbReference type="PROSITE" id="PS00712">
    <property type="entry name" value="RIBOSOMAL_S17E"/>
    <property type="match status" value="1"/>
</dbReference>
<dbReference type="InterPro" id="IPR036401">
    <property type="entry name" value="Ribosomal_eS17_sf"/>
</dbReference>
<evidence type="ECO:0000313" key="6">
    <source>
        <dbReference type="EMBL" id="NDJ93941.1"/>
    </source>
</evidence>
<dbReference type="HAMAP" id="MF_00511">
    <property type="entry name" value="Ribosomal_eS17"/>
    <property type="match status" value="1"/>
</dbReference>
<reference evidence="6" key="1">
    <citation type="submission" date="2018-11" db="EMBL/GenBank/DDBJ databases">
        <title>Henneguya salminicola genome and transcriptome.</title>
        <authorList>
            <person name="Yahalomi D."/>
            <person name="Atkinson S.D."/>
            <person name="Neuhof M."/>
            <person name="Chang E.S."/>
            <person name="Philippe H."/>
            <person name="Cartwright P."/>
            <person name="Bartholomew J.L."/>
            <person name="Huchon D."/>
        </authorList>
    </citation>
    <scope>NUCLEOTIDE SEQUENCE</scope>
    <source>
        <strain evidence="6">Hz1</strain>
        <tissue evidence="6">Whole</tissue>
    </source>
</reference>
<dbReference type="InterPro" id="IPR018273">
    <property type="entry name" value="Ribosomal_eS17_CS"/>
</dbReference>
<dbReference type="GO" id="GO:1990904">
    <property type="term" value="C:ribonucleoprotein complex"/>
    <property type="evidence" value="ECO:0007669"/>
    <property type="project" value="UniProtKB-KW"/>
</dbReference>
<dbReference type="InterPro" id="IPR001210">
    <property type="entry name" value="Ribosomal_eS17"/>
</dbReference>
<evidence type="ECO:0000256" key="1">
    <source>
        <dbReference type="ARBA" id="ARBA00010444"/>
    </source>
</evidence>
<accession>A0A6G3MJ02</accession>
<dbReference type="AlphaFoldDB" id="A0A6G3MJ02"/>
<keyword evidence="3" id="KW-0687">Ribonucleoprotein</keyword>
<dbReference type="GO" id="GO:0005829">
    <property type="term" value="C:cytosol"/>
    <property type="evidence" value="ECO:0007669"/>
    <property type="project" value="UniProtKB-ARBA"/>
</dbReference>
<evidence type="ECO:0000256" key="3">
    <source>
        <dbReference type="ARBA" id="ARBA00023274"/>
    </source>
</evidence>
<evidence type="ECO:0000256" key="2">
    <source>
        <dbReference type="ARBA" id="ARBA00022980"/>
    </source>
</evidence>
<dbReference type="EMBL" id="GHBP01005696">
    <property type="protein sequence ID" value="NDJ93941.1"/>
    <property type="molecule type" value="Transcribed_RNA"/>
</dbReference>
<protein>
    <recommendedName>
        <fullName evidence="4">Small ribosomal subunit protein eS17</fullName>
    </recommendedName>
    <alternativeName>
        <fullName evidence="5">40S ribosomal protein S17</fullName>
    </alternativeName>
</protein>
<keyword evidence="2 6" id="KW-0689">Ribosomal protein</keyword>
<comment type="similarity">
    <text evidence="1">Belongs to the eukaryotic ribosomal protein eS17 family.</text>
</comment>
<dbReference type="PANTHER" id="PTHR10732">
    <property type="entry name" value="40S RIBOSOMAL PROTEIN S17"/>
    <property type="match status" value="1"/>
</dbReference>
<dbReference type="GO" id="GO:0005840">
    <property type="term" value="C:ribosome"/>
    <property type="evidence" value="ECO:0007669"/>
    <property type="project" value="UniProtKB-KW"/>
</dbReference>
<evidence type="ECO:0000256" key="4">
    <source>
        <dbReference type="ARBA" id="ARBA00035144"/>
    </source>
</evidence>
<organism evidence="6">
    <name type="scientific">Henneguya salminicola</name>
    <name type="common">Myxosporean</name>
    <dbReference type="NCBI Taxonomy" id="69463"/>
    <lineage>
        <taxon>Eukaryota</taxon>
        <taxon>Metazoa</taxon>
        <taxon>Cnidaria</taxon>
        <taxon>Myxozoa</taxon>
        <taxon>Myxosporea</taxon>
        <taxon>Bivalvulida</taxon>
        <taxon>Platysporina</taxon>
        <taxon>Myxobolidae</taxon>
        <taxon>Henneguya</taxon>
    </lineage>
</organism>
<name>A0A6G3MJ02_HENSL</name>
<evidence type="ECO:0000256" key="5">
    <source>
        <dbReference type="ARBA" id="ARBA00035467"/>
    </source>
</evidence>
<dbReference type="GO" id="GO:0006412">
    <property type="term" value="P:translation"/>
    <property type="evidence" value="ECO:0007669"/>
    <property type="project" value="InterPro"/>
</dbReference>